<comment type="similarity">
    <text evidence="5">Belongs to the protein kinase superfamily. Ser/Thr protein kinase family. GCN2 subfamily.</text>
</comment>
<proteinExistence type="inferred from homology"/>
<evidence type="ECO:0000256" key="5">
    <source>
        <dbReference type="ARBA" id="ARBA00037982"/>
    </source>
</evidence>
<dbReference type="GO" id="GO:0005524">
    <property type="term" value="F:ATP binding"/>
    <property type="evidence" value="ECO:0007669"/>
    <property type="project" value="UniProtKB-UniRule"/>
</dbReference>
<keyword evidence="3" id="KW-0418">Kinase</keyword>
<evidence type="ECO:0000256" key="6">
    <source>
        <dbReference type="PROSITE-ProRule" id="PRU10141"/>
    </source>
</evidence>
<dbReference type="SUPFAM" id="SSF56112">
    <property type="entry name" value="Protein kinase-like (PK-like)"/>
    <property type="match status" value="3"/>
</dbReference>
<dbReference type="Gene3D" id="1.10.510.10">
    <property type="entry name" value="Transferase(Phosphotransferase) domain 1"/>
    <property type="match status" value="3"/>
</dbReference>
<keyword evidence="4 6" id="KW-0067">ATP-binding</keyword>
<dbReference type="PANTHER" id="PTHR11042:SF190">
    <property type="entry name" value="MITOSIS INHIBITOR PROTEIN KINASE MIK1"/>
    <property type="match status" value="1"/>
</dbReference>
<dbReference type="Pfam" id="PF00069">
    <property type="entry name" value="Pkinase"/>
    <property type="match status" value="3"/>
</dbReference>
<dbReference type="CDD" id="cd00180">
    <property type="entry name" value="PKc"/>
    <property type="match status" value="2"/>
</dbReference>
<feature type="domain" description="Protein kinase" evidence="7">
    <location>
        <begin position="17"/>
        <end position="303"/>
    </location>
</feature>
<evidence type="ECO:0000256" key="2">
    <source>
        <dbReference type="ARBA" id="ARBA00022741"/>
    </source>
</evidence>
<feature type="binding site" evidence="6">
    <location>
        <position position="396"/>
    </location>
    <ligand>
        <name>ATP</name>
        <dbReference type="ChEBI" id="CHEBI:30616"/>
    </ligand>
</feature>
<dbReference type="PANTHER" id="PTHR11042">
    <property type="entry name" value="EUKARYOTIC TRANSLATION INITIATION FACTOR 2-ALPHA KINASE EIF2-ALPHA KINASE -RELATED"/>
    <property type="match status" value="1"/>
</dbReference>
<evidence type="ECO:0000259" key="7">
    <source>
        <dbReference type="PROSITE" id="PS50011"/>
    </source>
</evidence>
<evidence type="ECO:0000256" key="4">
    <source>
        <dbReference type="ARBA" id="ARBA00022840"/>
    </source>
</evidence>
<dbReference type="GO" id="GO:0004672">
    <property type="term" value="F:protein kinase activity"/>
    <property type="evidence" value="ECO:0007669"/>
    <property type="project" value="InterPro"/>
</dbReference>
<sequence>MAQTNLPTWLQVGEKIVNIQQRLGNGAFGVVYKVKEEGTSKVYAMKDILCLNDSAILNAIREASTLNRISHENVIAIVSVGEFRDSRGSHMLLLTEYCPGGSLNDRLARPSSDQQNLTWMTQTAEAVAHLHSCNVVHRDLKADNVLLTASEDVKLGDFGLAREYIALKRASVQQDDGSWLTTYTQYYMQSGTGPIHWVAPEFFRGHYTEKADIFSLGTLLFAILERDYIVINRKAIYGAFVSVPGIGKCGVGFAMENFDRNIRIQFSSHAQGSNALQGNVHELLKYNPYDRPTAQEICNHLRVIQENIGLGQSSTDSLLSVYITTEITPPLYVPISQINCQVRTMAMMQQTAATSFPTTFQCGNMWLRTQERLGSGAFGVVYKVQDLATSNFYAVKSILCLNASVLQNAVREVEMLKQISHPNIIAILGTGQVNGTQGYLHMFLLTEYCPGGNFNQRLPSPSTNQMNLKWMKQMAHAIAYLHSRNVVHRDLKPDNVLLTATEDVKLGDFGLAREYIALTQIQGYAQNIFTAYYMQSELGTKYYMAPEVFSTHGYSAKADVFGLGVLLYAILERDHVITGGKAYYGAFVAIPNLPERIGLGFALETINRFFIIGFSSSSDYFGSLQMLIRQALNYDPHNRPTAQQVYQSLVAIEQLYALKDVLCLNASQVLDAIREAVTLCQISHENIIAIKGADRFVDNQNNLHMLILTEYCAGGNLNERLARPSSERINWKWMSQAADAVAYLHRNDVVHRDLKPENVLLNRRGNVKLADFGLAREYIALRRVDARRNDGSWMQMFVQYYMDSDVGSPYWLAPECFTGHYTEKADVFSLGLLFFAI</sequence>
<dbReference type="GO" id="GO:0005634">
    <property type="term" value="C:nucleus"/>
    <property type="evidence" value="ECO:0007669"/>
    <property type="project" value="TreeGrafter"/>
</dbReference>
<dbReference type="AlphaFoldDB" id="A0AAU9W2L9"/>
<feature type="domain" description="Protein kinase" evidence="7">
    <location>
        <begin position="367"/>
        <end position="656"/>
    </location>
</feature>
<feature type="domain" description="Protein kinase" evidence="7">
    <location>
        <begin position="646"/>
        <end position="837"/>
    </location>
</feature>
<organism evidence="8 9">
    <name type="scientific">Pocillopora meandrina</name>
    <dbReference type="NCBI Taxonomy" id="46732"/>
    <lineage>
        <taxon>Eukaryota</taxon>
        <taxon>Metazoa</taxon>
        <taxon>Cnidaria</taxon>
        <taxon>Anthozoa</taxon>
        <taxon>Hexacorallia</taxon>
        <taxon>Scleractinia</taxon>
        <taxon>Astrocoeniina</taxon>
        <taxon>Pocilloporidae</taxon>
        <taxon>Pocillopora</taxon>
    </lineage>
</organism>
<dbReference type="GO" id="GO:0110031">
    <property type="term" value="P:negative regulation of G2/MI transition of meiotic cell cycle"/>
    <property type="evidence" value="ECO:0007669"/>
    <property type="project" value="TreeGrafter"/>
</dbReference>
<dbReference type="PROSITE" id="PS00107">
    <property type="entry name" value="PROTEIN_KINASE_ATP"/>
    <property type="match status" value="2"/>
</dbReference>
<feature type="non-terminal residue" evidence="8">
    <location>
        <position position="837"/>
    </location>
</feature>
<dbReference type="GO" id="GO:0005737">
    <property type="term" value="C:cytoplasm"/>
    <property type="evidence" value="ECO:0007669"/>
    <property type="project" value="TreeGrafter"/>
</dbReference>
<gene>
    <name evidence="8" type="ORF">PMEA_00028372</name>
</gene>
<name>A0AAU9W2L9_9CNID</name>
<dbReference type="InterPro" id="IPR017441">
    <property type="entry name" value="Protein_kinase_ATP_BS"/>
</dbReference>
<dbReference type="InterPro" id="IPR008271">
    <property type="entry name" value="Ser/Thr_kinase_AS"/>
</dbReference>
<evidence type="ECO:0000313" key="9">
    <source>
        <dbReference type="Proteomes" id="UP001159428"/>
    </source>
</evidence>
<dbReference type="PROSITE" id="PS50011">
    <property type="entry name" value="PROTEIN_KINASE_DOM"/>
    <property type="match status" value="3"/>
</dbReference>
<dbReference type="InterPro" id="IPR050339">
    <property type="entry name" value="CC_SR_Kinase"/>
</dbReference>
<keyword evidence="2 6" id="KW-0547">Nucleotide-binding</keyword>
<dbReference type="PROSITE" id="PS00108">
    <property type="entry name" value="PROTEIN_KINASE_ST"/>
    <property type="match status" value="3"/>
</dbReference>
<dbReference type="InterPro" id="IPR011009">
    <property type="entry name" value="Kinase-like_dom_sf"/>
</dbReference>
<feature type="binding site" evidence="6">
    <location>
        <position position="46"/>
    </location>
    <ligand>
        <name>ATP</name>
        <dbReference type="ChEBI" id="CHEBI:30616"/>
    </ligand>
</feature>
<accession>A0AAU9W2L9</accession>
<evidence type="ECO:0000256" key="3">
    <source>
        <dbReference type="ARBA" id="ARBA00022777"/>
    </source>
</evidence>
<dbReference type="InterPro" id="IPR000719">
    <property type="entry name" value="Prot_kinase_dom"/>
</dbReference>
<dbReference type="Proteomes" id="UP001159428">
    <property type="component" value="Unassembled WGS sequence"/>
</dbReference>
<reference evidence="8 9" key="1">
    <citation type="submission" date="2022-05" db="EMBL/GenBank/DDBJ databases">
        <authorList>
            <consortium name="Genoscope - CEA"/>
            <person name="William W."/>
        </authorList>
    </citation>
    <scope>NUCLEOTIDE SEQUENCE [LARGE SCALE GENOMIC DNA]</scope>
</reference>
<protein>
    <recommendedName>
        <fullName evidence="7">Protein kinase domain-containing protein</fullName>
    </recommendedName>
</protein>
<keyword evidence="9" id="KW-1185">Reference proteome</keyword>
<evidence type="ECO:0000256" key="1">
    <source>
        <dbReference type="ARBA" id="ARBA00022679"/>
    </source>
</evidence>
<keyword evidence="1" id="KW-0808">Transferase</keyword>
<dbReference type="EMBL" id="CALNXJ010000006">
    <property type="protein sequence ID" value="CAH3041765.1"/>
    <property type="molecule type" value="Genomic_DNA"/>
</dbReference>
<evidence type="ECO:0000313" key="8">
    <source>
        <dbReference type="EMBL" id="CAH3041765.1"/>
    </source>
</evidence>
<comment type="caution">
    <text evidence="8">The sequence shown here is derived from an EMBL/GenBank/DDBJ whole genome shotgun (WGS) entry which is preliminary data.</text>
</comment>
<dbReference type="SMART" id="SM00220">
    <property type="entry name" value="S_TKc"/>
    <property type="match status" value="3"/>
</dbReference>